<gene>
    <name evidence="1" type="ORF">QDH73_02040</name>
</gene>
<dbReference type="CDD" id="cd04647">
    <property type="entry name" value="LbH_MAT_like"/>
    <property type="match status" value="1"/>
</dbReference>
<accession>A0ABT9GAC9</accession>
<keyword evidence="1" id="KW-0012">Acyltransferase</keyword>
<keyword evidence="2" id="KW-1185">Reference proteome</keyword>
<dbReference type="Gene3D" id="2.160.10.10">
    <property type="entry name" value="Hexapeptide repeat proteins"/>
    <property type="match status" value="1"/>
</dbReference>
<dbReference type="GO" id="GO:0016746">
    <property type="term" value="F:acyltransferase activity"/>
    <property type="evidence" value="ECO:0007669"/>
    <property type="project" value="UniProtKB-KW"/>
</dbReference>
<evidence type="ECO:0000313" key="2">
    <source>
        <dbReference type="Proteomes" id="UP001242314"/>
    </source>
</evidence>
<dbReference type="InterPro" id="IPR051159">
    <property type="entry name" value="Hexapeptide_acetyltransf"/>
</dbReference>
<dbReference type="RefSeq" id="WP_052201195.1">
    <property type="nucleotide sequence ID" value="NZ_JASGWX010000001.1"/>
</dbReference>
<proteinExistence type="predicted"/>
<organism evidence="1 2">
    <name type="scientific">Pseudoalteromonas distincta</name>
    <dbReference type="NCBI Taxonomy" id="77608"/>
    <lineage>
        <taxon>Bacteria</taxon>
        <taxon>Pseudomonadati</taxon>
        <taxon>Pseudomonadota</taxon>
        <taxon>Gammaproteobacteria</taxon>
        <taxon>Alteromonadales</taxon>
        <taxon>Pseudoalteromonadaceae</taxon>
        <taxon>Pseudoalteromonas</taxon>
    </lineage>
</organism>
<dbReference type="EC" id="2.3.1.-" evidence="1"/>
<dbReference type="PANTHER" id="PTHR23416">
    <property type="entry name" value="SIALIC ACID SYNTHASE-RELATED"/>
    <property type="match status" value="1"/>
</dbReference>
<reference evidence="1 2" key="1">
    <citation type="submission" date="2023-04" db="EMBL/GenBank/DDBJ databases">
        <title>Novel Pseudoalteromonas species isolated from Pacific coral.</title>
        <authorList>
            <person name="Videau P."/>
            <person name="Shlafstein M.D."/>
            <person name="Oline D.K."/>
            <person name="Strangman W.K."/>
            <person name="Hahnke R.L."/>
            <person name="Saw J.H."/>
            <person name="Ushijima B."/>
        </authorList>
    </citation>
    <scope>NUCLEOTIDE SEQUENCE [LARGE SCALE GENOMIC DNA]</scope>
    <source>
        <strain evidence="1 2">LMG 14908</strain>
    </source>
</reference>
<keyword evidence="1" id="KW-0808">Transferase</keyword>
<dbReference type="InterPro" id="IPR001451">
    <property type="entry name" value="Hexapep"/>
</dbReference>
<dbReference type="InterPro" id="IPR011004">
    <property type="entry name" value="Trimer_LpxA-like_sf"/>
</dbReference>
<evidence type="ECO:0000313" key="1">
    <source>
        <dbReference type="EMBL" id="MDP4482826.1"/>
    </source>
</evidence>
<dbReference type="PANTHER" id="PTHR23416:SF78">
    <property type="entry name" value="LIPOPOLYSACCHARIDE BIOSYNTHESIS O-ACETYL TRANSFERASE WBBJ-RELATED"/>
    <property type="match status" value="1"/>
</dbReference>
<name>A0ABT9GAC9_9GAMM</name>
<dbReference type="SUPFAM" id="SSF51161">
    <property type="entry name" value="Trimeric LpxA-like enzymes"/>
    <property type="match status" value="1"/>
</dbReference>
<protein>
    <submittedName>
        <fullName evidence="1">Acyltransferase</fullName>
        <ecNumber evidence="1">2.3.1.-</ecNumber>
    </submittedName>
</protein>
<comment type="caution">
    <text evidence="1">The sequence shown here is derived from an EMBL/GenBank/DDBJ whole genome shotgun (WGS) entry which is preliminary data.</text>
</comment>
<sequence>MIDDSLSETFLLEKDVCYSEDVKTGVSYYYSKLDAITEGLSVNIKHGNDNKIYFGKNCTILKSRALIAGNGNTVIFGPYCDLSNLDIRIKGNNNTIIIGAFTSIGSAKLIAIGGKSINIAPFCMFSTGVIVDTSDHHSIYNLDTGLKINIDADVKLNEKVWIGRNVVINKGTVIGANTVIAQGSICTGSINSNSIYAGVPARQLKSNITWSRMPASSIEEMESSARNARWEEKVANLKSYLAVSSIDK</sequence>
<dbReference type="Pfam" id="PF00132">
    <property type="entry name" value="Hexapep"/>
    <property type="match status" value="1"/>
</dbReference>
<dbReference type="EMBL" id="JASGWX010000001">
    <property type="protein sequence ID" value="MDP4482826.1"/>
    <property type="molecule type" value="Genomic_DNA"/>
</dbReference>
<dbReference type="Proteomes" id="UP001242314">
    <property type="component" value="Unassembled WGS sequence"/>
</dbReference>